<evidence type="ECO:0000313" key="2">
    <source>
        <dbReference type="EMBL" id="GAA4396650.1"/>
    </source>
</evidence>
<comment type="caution">
    <text evidence="2">The sequence shown here is derived from an EMBL/GenBank/DDBJ whole genome shotgun (WGS) entry which is preliminary data.</text>
</comment>
<proteinExistence type="predicted"/>
<evidence type="ECO:0000259" key="1">
    <source>
        <dbReference type="Pfam" id="PF18197"/>
    </source>
</evidence>
<dbReference type="InterPro" id="IPR033786">
    <property type="entry name" value="TTHB210-like"/>
</dbReference>
<protein>
    <submittedName>
        <fullName evidence="2">DUF5602 domain-containing protein</fullName>
    </submittedName>
</protein>
<gene>
    <name evidence="2" type="ORF">GCM10023187_04990</name>
</gene>
<dbReference type="Pfam" id="PF18197">
    <property type="entry name" value="TTHB210-like"/>
    <property type="match status" value="1"/>
</dbReference>
<dbReference type="CDD" id="cd11669">
    <property type="entry name" value="TTHB210-like"/>
    <property type="match status" value="1"/>
</dbReference>
<keyword evidence="3" id="KW-1185">Reference proteome</keyword>
<reference evidence="3" key="1">
    <citation type="journal article" date="2019" name="Int. J. Syst. Evol. Microbiol.">
        <title>The Global Catalogue of Microorganisms (GCM) 10K type strain sequencing project: providing services to taxonomists for standard genome sequencing and annotation.</title>
        <authorList>
            <consortium name="The Broad Institute Genomics Platform"/>
            <consortium name="The Broad Institute Genome Sequencing Center for Infectious Disease"/>
            <person name="Wu L."/>
            <person name="Ma J."/>
        </authorList>
    </citation>
    <scope>NUCLEOTIDE SEQUENCE [LARGE SCALE GENOMIC DNA]</scope>
    <source>
        <strain evidence="3">JCM 17925</strain>
    </source>
</reference>
<sequence>MNHGGHNSVSASAPASGTDKTILGEVIPFGNGTARSWVSVNQQGHPTAIGVTLTEAALQGLAADVTPGLVWMAEYILALPEEAKMLPFNHIAVNWNPRGHDPSGVYNVPHFDFHFYLISREERMKITARGEDLVKIRKPLGTGAIPEGYIFAPDSEEPGMGGHWADPGSHEFHGKEFTSTFIFGSYDGKVIFWEPMITKSYIESKQNVTIPLKLPTQYAQEAYYPTSYSIRYDARRKEYTIALDGMKLRHQAVAAK</sequence>
<organism evidence="2 3">
    <name type="scientific">Nibrella viscosa</name>
    <dbReference type="NCBI Taxonomy" id="1084524"/>
    <lineage>
        <taxon>Bacteria</taxon>
        <taxon>Pseudomonadati</taxon>
        <taxon>Bacteroidota</taxon>
        <taxon>Cytophagia</taxon>
        <taxon>Cytophagales</taxon>
        <taxon>Spirosomataceae</taxon>
        <taxon>Nibrella</taxon>
    </lineage>
</organism>
<dbReference type="InterPro" id="IPR040832">
    <property type="entry name" value="TTHB210-like_dom"/>
</dbReference>
<accession>A0ABP8JVI0</accession>
<dbReference type="Proteomes" id="UP001500936">
    <property type="component" value="Unassembled WGS sequence"/>
</dbReference>
<name>A0ABP8JVI0_9BACT</name>
<dbReference type="EMBL" id="BAABHB010000001">
    <property type="protein sequence ID" value="GAA4396650.1"/>
    <property type="molecule type" value="Genomic_DNA"/>
</dbReference>
<evidence type="ECO:0000313" key="3">
    <source>
        <dbReference type="Proteomes" id="UP001500936"/>
    </source>
</evidence>
<feature type="domain" description="TTHB210-like" evidence="1">
    <location>
        <begin position="42"/>
        <end position="95"/>
    </location>
</feature>